<dbReference type="Proteomes" id="UP000053599">
    <property type="component" value="Unassembled WGS sequence"/>
</dbReference>
<dbReference type="EMBL" id="KN846951">
    <property type="protein sequence ID" value="KIV85250.1"/>
    <property type="molecule type" value="Genomic_DNA"/>
</dbReference>
<evidence type="ECO:0000313" key="2">
    <source>
        <dbReference type="Proteomes" id="UP000053599"/>
    </source>
</evidence>
<organism evidence="1 2">
    <name type="scientific">Exophiala sideris</name>
    <dbReference type="NCBI Taxonomy" id="1016849"/>
    <lineage>
        <taxon>Eukaryota</taxon>
        <taxon>Fungi</taxon>
        <taxon>Dikarya</taxon>
        <taxon>Ascomycota</taxon>
        <taxon>Pezizomycotina</taxon>
        <taxon>Eurotiomycetes</taxon>
        <taxon>Chaetothyriomycetidae</taxon>
        <taxon>Chaetothyriales</taxon>
        <taxon>Herpotrichiellaceae</taxon>
        <taxon>Exophiala</taxon>
    </lineage>
</organism>
<dbReference type="HOGENOM" id="CLU_1855295_0_0_1"/>
<dbReference type="EMBL" id="KN846951">
    <property type="protein sequence ID" value="KIV85251.1"/>
    <property type="molecule type" value="Genomic_DNA"/>
</dbReference>
<protein>
    <submittedName>
        <fullName evidence="1">Uncharacterized protein</fullName>
    </submittedName>
</protein>
<name>A0A0D1XBG7_9EURO</name>
<dbReference type="AlphaFoldDB" id="A0A0D1XBG7"/>
<reference evidence="1 2" key="1">
    <citation type="submission" date="2015-01" db="EMBL/GenBank/DDBJ databases">
        <title>The Genome Sequence of Exophiala sideris CBS121828.</title>
        <authorList>
            <consortium name="The Broad Institute Genomics Platform"/>
            <person name="Cuomo C."/>
            <person name="de Hoog S."/>
            <person name="Gorbushina A."/>
            <person name="Stielow B."/>
            <person name="Teixiera M."/>
            <person name="Abouelleil A."/>
            <person name="Chapman S.B."/>
            <person name="Priest M."/>
            <person name="Young S.K."/>
            <person name="Wortman J."/>
            <person name="Nusbaum C."/>
            <person name="Birren B."/>
        </authorList>
    </citation>
    <scope>NUCLEOTIDE SEQUENCE [LARGE SCALE GENOMIC DNA]</scope>
    <source>
        <strain evidence="1 2">CBS 121828</strain>
    </source>
</reference>
<sequence>MGRTAGTLIKGDVLQTPAMNKRPGPHEVIVMIVQCLGRAHGKTLATIVEPWWTSVSHQEVNTNPSQTRLAHVHCAAILGNLLLRPFRSQGLINPPYPRYDMRKALSHQSRVNKSYPSMDQDAEKHCTLFECVSSTHIA</sequence>
<proteinExistence type="predicted"/>
<gene>
    <name evidence="1" type="ORF">PV11_00972</name>
</gene>
<accession>A0A0D1XBG7</accession>
<evidence type="ECO:0000313" key="1">
    <source>
        <dbReference type="EMBL" id="KIV85251.1"/>
    </source>
</evidence>